<proteinExistence type="predicted"/>
<feature type="transmembrane region" description="Helical" evidence="2">
    <location>
        <begin position="100"/>
        <end position="125"/>
    </location>
</feature>
<evidence type="ECO:0000256" key="1">
    <source>
        <dbReference type="SAM" id="MobiDB-lite"/>
    </source>
</evidence>
<dbReference type="AlphaFoldDB" id="A0A813GZW1"/>
<reference evidence="3" key="1">
    <citation type="submission" date="2021-02" db="EMBL/GenBank/DDBJ databases">
        <authorList>
            <person name="Dougan E. K."/>
            <person name="Rhodes N."/>
            <person name="Thang M."/>
            <person name="Chan C."/>
        </authorList>
    </citation>
    <scope>NUCLEOTIDE SEQUENCE</scope>
</reference>
<evidence type="ECO:0000313" key="4">
    <source>
        <dbReference type="Proteomes" id="UP000654075"/>
    </source>
</evidence>
<keyword evidence="2" id="KW-1133">Transmembrane helix</keyword>
<gene>
    <name evidence="3" type="ORF">PGLA1383_LOCUS47089</name>
</gene>
<sequence length="405" mass="43896">MHLPHLNISSLLGGKPSGTAQDSSSKAQQDAAAAAKPKEVVAGVERDVDHSAVRSWIPWLAAAKSTVVKDAKDSVKDAKDSVDGHPKEDPRSRHVSTCDVVKLICTLVLAAAFLAPGLWTTWVFIQFTPLHRDITCTIGSGLPEKLEMGMPGFSSTKFGFKLGFNCNNPNPYDVSFEYSTPGGVFIGKDRIKVGTAMQTPYSDSFFPAHGQGSVSTRTEVEITPQMLQSLFPELITSKGIPMFLSLNQTLGFHIEFRLFKFRKVYKFRTDVIKNCGMMLAGVAGVLSTQGKPGALLGPIACANSFDDLKIPDFSDGTTDGTIALSAGLMASDKLGEASRKKNLVLGSAMGVFLGGSLGLFFLFYSQLRDHDLVRQLPCCSLCRRSHGPNSRDYEMVQQHDFFGSK</sequence>
<dbReference type="Proteomes" id="UP000654075">
    <property type="component" value="Unassembled WGS sequence"/>
</dbReference>
<comment type="caution">
    <text evidence="3">The sequence shown here is derived from an EMBL/GenBank/DDBJ whole genome shotgun (WGS) entry which is preliminary data.</text>
</comment>
<evidence type="ECO:0000313" key="3">
    <source>
        <dbReference type="EMBL" id="CAE8630921.1"/>
    </source>
</evidence>
<name>A0A813GZW1_POLGL</name>
<protein>
    <submittedName>
        <fullName evidence="3">Uncharacterized protein</fullName>
    </submittedName>
</protein>
<organism evidence="3 4">
    <name type="scientific">Polarella glacialis</name>
    <name type="common">Dinoflagellate</name>
    <dbReference type="NCBI Taxonomy" id="89957"/>
    <lineage>
        <taxon>Eukaryota</taxon>
        <taxon>Sar</taxon>
        <taxon>Alveolata</taxon>
        <taxon>Dinophyceae</taxon>
        <taxon>Suessiales</taxon>
        <taxon>Suessiaceae</taxon>
        <taxon>Polarella</taxon>
    </lineage>
</organism>
<keyword evidence="2" id="KW-0472">Membrane</keyword>
<feature type="compositionally biased region" description="Low complexity" evidence="1">
    <location>
        <begin position="20"/>
        <end position="35"/>
    </location>
</feature>
<feature type="transmembrane region" description="Helical" evidence="2">
    <location>
        <begin position="343"/>
        <end position="364"/>
    </location>
</feature>
<keyword evidence="2" id="KW-0812">Transmembrane</keyword>
<accession>A0A813GZW1</accession>
<keyword evidence="4" id="KW-1185">Reference proteome</keyword>
<feature type="region of interest" description="Disordered" evidence="1">
    <location>
        <begin position="1"/>
        <end position="40"/>
    </location>
</feature>
<dbReference type="EMBL" id="CAJNNV010029980">
    <property type="protein sequence ID" value="CAE8630921.1"/>
    <property type="molecule type" value="Genomic_DNA"/>
</dbReference>
<evidence type="ECO:0000256" key="2">
    <source>
        <dbReference type="SAM" id="Phobius"/>
    </source>
</evidence>